<reference evidence="1 2" key="1">
    <citation type="journal article" date="2013" name="Stand. Genomic Sci.">
        <title>Complete genome sequence of Dehalobacter restrictus PER-K23(T.).</title>
        <authorList>
            <person name="Kruse T."/>
            <person name="Maillard J."/>
            <person name="Goodwin L."/>
            <person name="Woyke T."/>
            <person name="Teshima H."/>
            <person name="Bruce D."/>
            <person name="Detter C."/>
            <person name="Tapia R."/>
            <person name="Han C."/>
            <person name="Huntemann M."/>
            <person name="Wei C.L."/>
            <person name="Han J."/>
            <person name="Chen A."/>
            <person name="Kyrpides N."/>
            <person name="Szeto E."/>
            <person name="Markowitz V."/>
            <person name="Ivanova N."/>
            <person name="Pagani I."/>
            <person name="Pati A."/>
            <person name="Pitluck S."/>
            <person name="Nolan M."/>
            <person name="Holliger C."/>
            <person name="Smidt H."/>
        </authorList>
    </citation>
    <scope>NUCLEOTIDE SEQUENCE [LARGE SCALE GENOMIC DNA]</scope>
    <source>
        <strain evidence="2">DSM 9455</strain>
    </source>
</reference>
<sequence length="433" mass="50456">MTDRSADFLRRAHFAEEAKKYDTEYFEQAFNFPTDERIDELARLAFSGLYSKEARDTLLRIYRSRRFREKVSTYEGCGLWEHEDVSFGDVQDHQDFPPNKFTVRYIEEDEIWEEMKTADQDRLFELTGSDFHSVRIEAMKRLTDQELLYRIAAGKAAGDRESAAAKLTDDEKLRDAVMENSGLLQYKHLRDRIKDKSVFRHYAQNGNSDEQLYALLRLQDDARLAEIAVSETTEYDCLLALGGMTDQKRICDVVLNAQHERIRKAALKEITEQELLADIVMRTNDFLIELSAMEGLYDQACLAKVALNGGRGDYLAIQKLRDAATLVTLMEKDILPQTAFDRLRTICENWQEYLTMELVETLIARNKDHLFPAKGDMAILREIYQAGLFHDVLKKYETEPFRPRMKSDKNDPGLHVDLPEVWLFDRRFERRGL</sequence>
<keyword evidence="2" id="KW-1185">Reference proteome</keyword>
<gene>
    <name evidence="1" type="ORF">DEHRE_10715</name>
</gene>
<dbReference type="Proteomes" id="UP000018934">
    <property type="component" value="Chromosome"/>
</dbReference>
<dbReference type="EMBL" id="CP007033">
    <property type="protein sequence ID" value="AHF11432.1"/>
    <property type="molecule type" value="Genomic_DNA"/>
</dbReference>
<proteinExistence type="predicted"/>
<evidence type="ECO:0000313" key="1">
    <source>
        <dbReference type="EMBL" id="AHF11432.1"/>
    </source>
</evidence>
<protein>
    <submittedName>
        <fullName evidence="1">Uncharacterized protein</fullName>
    </submittedName>
</protein>
<name>A0ABN4C1J2_DEHRP</name>
<organism evidence="1 2">
    <name type="scientific">Dehalobacter restrictus (strain DSM 9455 / PER-K23)</name>
    <dbReference type="NCBI Taxonomy" id="871738"/>
    <lineage>
        <taxon>Bacteria</taxon>
        <taxon>Bacillati</taxon>
        <taxon>Bacillota</taxon>
        <taxon>Clostridia</taxon>
        <taxon>Eubacteriales</taxon>
        <taxon>Desulfitobacteriaceae</taxon>
        <taxon>Dehalobacter</taxon>
    </lineage>
</organism>
<evidence type="ECO:0000313" key="2">
    <source>
        <dbReference type="Proteomes" id="UP000018934"/>
    </source>
</evidence>
<accession>A0ABN4C1J2</accession>